<dbReference type="AlphaFoldDB" id="A0AAW0ENR9"/>
<feature type="region of interest" description="Disordered" evidence="1">
    <location>
        <begin position="1"/>
        <end position="42"/>
    </location>
</feature>
<proteinExistence type="predicted"/>
<reference evidence="2 3" key="1">
    <citation type="journal article" date="2021" name="MBio">
        <title>A New Model Trypanosomatid, Novymonas esmeraldas: Genomic Perception of Its 'Candidatus Pandoraea novymonadis' Endosymbiont.</title>
        <authorList>
            <person name="Zakharova A."/>
            <person name="Saura A."/>
            <person name="Butenko A."/>
            <person name="Podesvova L."/>
            <person name="Warmusova S."/>
            <person name="Kostygov A.Y."/>
            <person name="Nenarokova A."/>
            <person name="Lukes J."/>
            <person name="Opperdoes F.R."/>
            <person name="Yurchenko V."/>
        </authorList>
    </citation>
    <scope>NUCLEOTIDE SEQUENCE [LARGE SCALE GENOMIC DNA]</scope>
    <source>
        <strain evidence="2 3">E262AT.01</strain>
    </source>
</reference>
<dbReference type="Proteomes" id="UP001430356">
    <property type="component" value="Unassembled WGS sequence"/>
</dbReference>
<evidence type="ECO:0000313" key="2">
    <source>
        <dbReference type="EMBL" id="KAK7195324.1"/>
    </source>
</evidence>
<evidence type="ECO:0000313" key="3">
    <source>
        <dbReference type="Proteomes" id="UP001430356"/>
    </source>
</evidence>
<feature type="region of interest" description="Disordered" evidence="1">
    <location>
        <begin position="97"/>
        <end position="135"/>
    </location>
</feature>
<organism evidence="2 3">
    <name type="scientific">Novymonas esmeraldas</name>
    <dbReference type="NCBI Taxonomy" id="1808958"/>
    <lineage>
        <taxon>Eukaryota</taxon>
        <taxon>Discoba</taxon>
        <taxon>Euglenozoa</taxon>
        <taxon>Kinetoplastea</taxon>
        <taxon>Metakinetoplastina</taxon>
        <taxon>Trypanosomatida</taxon>
        <taxon>Trypanosomatidae</taxon>
        <taxon>Novymonas</taxon>
    </lineage>
</organism>
<sequence>MSSAFRNLFGGAPSSARQTRRNTTGGAAGASPTGQYPDALPSVLEGKFRGPVVGTAVLDEDNIPLDEAAVLFEMVTPENTPLLKTLVKQRFEAAAEEEMEQQRLEEEREAQEASPSDGAGTQEQRSATAPPGRVNTFDYFPTPDLSFASFHSTKTHHRRKVLADGGYFIFSDAYLSAHPMSCITGVTNELHMAAPESEITSHPPCSGPDAEKRRLQEVKDYIKEVEHEYRPLFRRRRSGAVYGCAQYLQPGATPIPAAVEKGFLPLGLPSAAEDVLSGDGTSPRVDTKKRTSTIRELLSNSFF</sequence>
<comment type="caution">
    <text evidence="2">The sequence shown here is derived from an EMBL/GenBank/DDBJ whole genome shotgun (WGS) entry which is preliminary data.</text>
</comment>
<name>A0AAW0ENR9_9TRYP</name>
<protein>
    <submittedName>
        <fullName evidence="2">Uncharacterized protein</fullName>
    </submittedName>
</protein>
<dbReference type="EMBL" id="JAECZO010000052">
    <property type="protein sequence ID" value="KAK7195324.1"/>
    <property type="molecule type" value="Genomic_DNA"/>
</dbReference>
<accession>A0AAW0ENR9</accession>
<gene>
    <name evidence="2" type="ORF">NESM_000458600</name>
</gene>
<evidence type="ECO:0000256" key="1">
    <source>
        <dbReference type="SAM" id="MobiDB-lite"/>
    </source>
</evidence>
<keyword evidence="3" id="KW-1185">Reference proteome</keyword>
<feature type="compositionally biased region" description="Polar residues" evidence="1">
    <location>
        <begin position="15"/>
        <end position="24"/>
    </location>
</feature>